<protein>
    <submittedName>
        <fullName evidence="2">Glycosyl transferase</fullName>
    </submittedName>
</protein>
<sequence>LNDLLAGAGFEAKPYQKVALQRSVSEHLTRRGLQGDVVTEDRGRERGGLFVRIKWAVTHRPKVSAIIPTKHNRKLLERCLRSLVACEYGNLEVIIIDTAGRTRAREAWYRRMQKEIPLRILWWKKPFNWSAVCNWGVRESDGDVLLFLNDDTEILTPDSLEEMLGWVQQPDVGCVGAQLLSQDGAIQHGGMTAGMFGFADYLFRGARQGQGTLLGSTGWYRNLLAVSGACNMVRREVFEQVRGWDESFILCGSDSVFCFRVHEAGYKVVCTPYAKVLHREGATRGKSIPKEDFYTSYWPYQKVVVIQEGHHIPFGHRQRLIGVAGDAPILLEELHLDAPVPSSELPKKAADSLAGVPVGDAQLPMVIGLGKYRLDGLSEHLGGCIVRRCNDADERPVGQFFGPGP</sequence>
<dbReference type="InterPro" id="IPR001173">
    <property type="entry name" value="Glyco_trans_2-like"/>
</dbReference>
<dbReference type="Pfam" id="PF00535">
    <property type="entry name" value="Glycos_transf_2"/>
    <property type="match status" value="1"/>
</dbReference>
<dbReference type="Gene3D" id="3.90.550.10">
    <property type="entry name" value="Spore Coat Polysaccharide Biosynthesis Protein SpsA, Chain A"/>
    <property type="match status" value="1"/>
</dbReference>
<feature type="non-terminal residue" evidence="2">
    <location>
        <position position="1"/>
    </location>
</feature>
<dbReference type="InterPro" id="IPR029044">
    <property type="entry name" value="Nucleotide-diphossugar_trans"/>
</dbReference>
<feature type="domain" description="Glycosyltransferase 2-like" evidence="1">
    <location>
        <begin position="64"/>
        <end position="241"/>
    </location>
</feature>
<dbReference type="PANTHER" id="PTHR43179">
    <property type="entry name" value="RHAMNOSYLTRANSFERASE WBBL"/>
    <property type="match status" value="1"/>
</dbReference>
<organism evidence="2">
    <name type="scientific">uncultured microorganism</name>
    <dbReference type="NCBI Taxonomy" id="358574"/>
    <lineage>
        <taxon>unclassified sequences</taxon>
        <taxon>environmental samples</taxon>
    </lineage>
</organism>
<dbReference type="EMBL" id="AB750519">
    <property type="protein sequence ID" value="BAM62571.1"/>
    <property type="molecule type" value="Genomic_RNA"/>
</dbReference>
<dbReference type="CDD" id="cd04186">
    <property type="entry name" value="GT_2_like_c"/>
    <property type="match status" value="1"/>
</dbReference>
<dbReference type="SUPFAM" id="SSF53448">
    <property type="entry name" value="Nucleotide-diphospho-sugar transferases"/>
    <property type="match status" value="1"/>
</dbReference>
<dbReference type="AlphaFoldDB" id="K0J6M4"/>
<evidence type="ECO:0000313" key="2">
    <source>
        <dbReference type="EMBL" id="BAM62571.1"/>
    </source>
</evidence>
<keyword evidence="2" id="KW-0808">Transferase</keyword>
<dbReference type="GO" id="GO:0016740">
    <property type="term" value="F:transferase activity"/>
    <property type="evidence" value="ECO:0007669"/>
    <property type="project" value="UniProtKB-KW"/>
</dbReference>
<reference evidence="2" key="2">
    <citation type="journal article" date="2014" name="FEMS Microbiol. Ecol.">
        <title>Novel integrons and gene cassettes from a Cascadian submarine gas-hydrate-bearing core.</title>
        <authorList>
            <person name="Elsaied H."/>
            <person name="Stokes H.W."/>
            <person name="Yoshioka H."/>
            <person name="Mitani Y."/>
            <person name="Maruyama A."/>
        </authorList>
    </citation>
    <scope>NUCLEOTIDE SEQUENCE</scope>
</reference>
<proteinExistence type="predicted"/>
<evidence type="ECO:0000259" key="1">
    <source>
        <dbReference type="Pfam" id="PF00535"/>
    </source>
</evidence>
<dbReference type="PANTHER" id="PTHR43179:SF7">
    <property type="entry name" value="RHAMNOSYLTRANSFERASE WBBL"/>
    <property type="match status" value="1"/>
</dbReference>
<accession>K0J6M4</accession>
<name>K0J6M4_9ZZZZ</name>
<reference evidence="2" key="1">
    <citation type="submission" date="2012-09" db="EMBL/GenBank/DDBJ databases">
        <authorList>
            <person name="Elsaied H.E."/>
            <person name="Maruyama A."/>
        </authorList>
    </citation>
    <scope>NUCLEOTIDE SEQUENCE</scope>
</reference>